<proteinExistence type="predicted"/>
<reference evidence="1 2" key="1">
    <citation type="submission" date="2024-04" db="EMBL/GenBank/DDBJ databases">
        <authorList>
            <person name="Fracassetti M."/>
        </authorList>
    </citation>
    <scope>NUCLEOTIDE SEQUENCE [LARGE SCALE GENOMIC DNA]</scope>
</reference>
<organism evidence="1 2">
    <name type="scientific">Linum trigynum</name>
    <dbReference type="NCBI Taxonomy" id="586398"/>
    <lineage>
        <taxon>Eukaryota</taxon>
        <taxon>Viridiplantae</taxon>
        <taxon>Streptophyta</taxon>
        <taxon>Embryophyta</taxon>
        <taxon>Tracheophyta</taxon>
        <taxon>Spermatophyta</taxon>
        <taxon>Magnoliopsida</taxon>
        <taxon>eudicotyledons</taxon>
        <taxon>Gunneridae</taxon>
        <taxon>Pentapetalae</taxon>
        <taxon>rosids</taxon>
        <taxon>fabids</taxon>
        <taxon>Malpighiales</taxon>
        <taxon>Linaceae</taxon>
        <taxon>Linum</taxon>
    </lineage>
</organism>
<evidence type="ECO:0000313" key="2">
    <source>
        <dbReference type="Proteomes" id="UP001497516"/>
    </source>
</evidence>
<dbReference type="AlphaFoldDB" id="A0AAV2DFK1"/>
<keyword evidence="2" id="KW-1185">Reference proteome</keyword>
<accession>A0AAV2DFK1</accession>
<protein>
    <submittedName>
        <fullName evidence="1">Uncharacterized protein</fullName>
    </submittedName>
</protein>
<dbReference type="EMBL" id="OZ034815">
    <property type="protein sequence ID" value="CAL1371592.1"/>
    <property type="molecule type" value="Genomic_DNA"/>
</dbReference>
<sequence length="132" mass="15295">MIFKEGISWKIILSIHRVLRHQVVRPTVAVALQVLGIRPQVIIAVIHPHLALQYTLQGLLIPELQHLHNPLPRWRTSHLLALAPRRQQALLPQLTVRAWVLNMSWDLNLAHRLPCHSQDGLIEQRWDSRLSI</sequence>
<dbReference type="Proteomes" id="UP001497516">
    <property type="component" value="Chromosome 2"/>
</dbReference>
<name>A0AAV2DFK1_9ROSI</name>
<evidence type="ECO:0000313" key="1">
    <source>
        <dbReference type="EMBL" id="CAL1371592.1"/>
    </source>
</evidence>
<gene>
    <name evidence="1" type="ORF">LTRI10_LOCUS13648</name>
</gene>